<dbReference type="AlphaFoldDB" id="X1A1Y4"/>
<feature type="non-terminal residue" evidence="2">
    <location>
        <position position="305"/>
    </location>
</feature>
<dbReference type="PROSITE" id="PS50160">
    <property type="entry name" value="DNA_LIGASE_A3"/>
    <property type="match status" value="1"/>
</dbReference>
<dbReference type="Gene3D" id="3.30.470.30">
    <property type="entry name" value="DNA ligase/mRNA capping enzyme"/>
    <property type="match status" value="1"/>
</dbReference>
<gene>
    <name evidence="2" type="ORF">S01H4_30829</name>
</gene>
<evidence type="ECO:0000259" key="1">
    <source>
        <dbReference type="PROSITE" id="PS50160"/>
    </source>
</evidence>
<dbReference type="Pfam" id="PF01068">
    <property type="entry name" value="DNA_ligase_A_M"/>
    <property type="match status" value="1"/>
</dbReference>
<accession>X1A1Y4</accession>
<dbReference type="SUPFAM" id="SSF56091">
    <property type="entry name" value="DNA ligase/mRNA capping enzyme, catalytic domain"/>
    <property type="match status" value="1"/>
</dbReference>
<reference evidence="2" key="1">
    <citation type="journal article" date="2014" name="Front. Microbiol.">
        <title>High frequency of phylogenetically diverse reductive dehalogenase-homologous genes in deep subseafloor sedimentary metagenomes.</title>
        <authorList>
            <person name="Kawai M."/>
            <person name="Futagami T."/>
            <person name="Toyoda A."/>
            <person name="Takaki Y."/>
            <person name="Nishi S."/>
            <person name="Hori S."/>
            <person name="Arai W."/>
            <person name="Tsubouchi T."/>
            <person name="Morono Y."/>
            <person name="Uchiyama I."/>
            <person name="Ito T."/>
            <person name="Fujiyama A."/>
            <person name="Inagaki F."/>
            <person name="Takami H."/>
        </authorList>
    </citation>
    <scope>NUCLEOTIDE SEQUENCE</scope>
    <source>
        <strain evidence="2">Expedition CK06-06</strain>
    </source>
</reference>
<sequence>TMRLDELEKKAIDLGITIDMQGKKIGKTEYIRAIRECYLSRYHPNGEIPFGLDFMLTMDQPSLCSQLKDKSLEIQDSIFNDDNYWLATKKLDGVRAIITISENDLDMFSRNNSVSDCLPISYGKKLIVNRDGLHPTIINAVLDCEIVATAHSVKGLEHADTHLSTATALLALETEESVRIQKEYLDENGEPLLKFICIGALHLNDSDLRDMAFGNSNAYAEELVRRMQSTNFPIEMVESTKVNKKEFHNKYIEEGGEGTVIKDIRIPYNVDGSRAKSGWVKVKRTVNSNLDDTLDAFITGFEEAD</sequence>
<protein>
    <recommendedName>
        <fullName evidence="1">ATP-dependent DNA ligase family profile domain-containing protein</fullName>
    </recommendedName>
</protein>
<evidence type="ECO:0000313" key="2">
    <source>
        <dbReference type="EMBL" id="GAG76045.1"/>
    </source>
</evidence>
<feature type="non-terminal residue" evidence="2">
    <location>
        <position position="1"/>
    </location>
</feature>
<organism evidence="2">
    <name type="scientific">marine sediment metagenome</name>
    <dbReference type="NCBI Taxonomy" id="412755"/>
    <lineage>
        <taxon>unclassified sequences</taxon>
        <taxon>metagenomes</taxon>
        <taxon>ecological metagenomes</taxon>
    </lineage>
</organism>
<dbReference type="GO" id="GO:0006281">
    <property type="term" value="P:DNA repair"/>
    <property type="evidence" value="ECO:0007669"/>
    <property type="project" value="InterPro"/>
</dbReference>
<comment type="caution">
    <text evidence="2">The sequence shown here is derived from an EMBL/GenBank/DDBJ whole genome shotgun (WGS) entry which is preliminary data.</text>
</comment>
<dbReference type="GO" id="GO:0006310">
    <property type="term" value="P:DNA recombination"/>
    <property type="evidence" value="ECO:0007669"/>
    <property type="project" value="InterPro"/>
</dbReference>
<dbReference type="GO" id="GO:0003910">
    <property type="term" value="F:DNA ligase (ATP) activity"/>
    <property type="evidence" value="ECO:0007669"/>
    <property type="project" value="InterPro"/>
</dbReference>
<dbReference type="EMBL" id="BART01015948">
    <property type="protein sequence ID" value="GAG76045.1"/>
    <property type="molecule type" value="Genomic_DNA"/>
</dbReference>
<proteinExistence type="predicted"/>
<dbReference type="GO" id="GO:0005524">
    <property type="term" value="F:ATP binding"/>
    <property type="evidence" value="ECO:0007669"/>
    <property type="project" value="InterPro"/>
</dbReference>
<feature type="domain" description="ATP-dependent DNA ligase family profile" evidence="1">
    <location>
        <begin position="201"/>
        <end position="305"/>
    </location>
</feature>
<name>X1A1Y4_9ZZZZ</name>
<dbReference type="InterPro" id="IPR012310">
    <property type="entry name" value="DNA_ligase_ATP-dep_cent"/>
</dbReference>